<dbReference type="GO" id="GO:0005634">
    <property type="term" value="C:nucleus"/>
    <property type="evidence" value="ECO:0007669"/>
    <property type="project" value="TreeGrafter"/>
</dbReference>
<dbReference type="InterPro" id="IPR036873">
    <property type="entry name" value="Rhodanese-like_dom_sf"/>
</dbReference>
<dbReference type="OrthoDB" id="8300214at2759"/>
<feature type="domain" description="Rhodanese" evidence="1">
    <location>
        <begin position="24"/>
        <end position="124"/>
    </location>
</feature>
<reference evidence="2" key="1">
    <citation type="journal article" date="2014" name="Genome Announc.">
        <title>Genome sequence of the yeast Cyberlindnera fabianii (Hansenula fabianii).</title>
        <authorList>
            <person name="Freel K.C."/>
            <person name="Sarilar V."/>
            <person name="Neuveglise C."/>
            <person name="Devillers H."/>
            <person name="Friedrich A."/>
            <person name="Schacherer J."/>
        </authorList>
    </citation>
    <scope>NUCLEOTIDE SEQUENCE</scope>
    <source>
        <strain evidence="2">YJS4271</strain>
    </source>
</reference>
<protein>
    <submittedName>
        <fullName evidence="2">CYFA0S01e10000g1_1</fullName>
    </submittedName>
</protein>
<organism evidence="2">
    <name type="scientific">Cyberlindnera fabianii</name>
    <name type="common">Yeast</name>
    <name type="synonym">Hansenula fabianii</name>
    <dbReference type="NCBI Taxonomy" id="36022"/>
    <lineage>
        <taxon>Eukaryota</taxon>
        <taxon>Fungi</taxon>
        <taxon>Dikarya</taxon>
        <taxon>Ascomycota</taxon>
        <taxon>Saccharomycotina</taxon>
        <taxon>Saccharomycetes</taxon>
        <taxon>Phaffomycetales</taxon>
        <taxon>Phaffomycetaceae</taxon>
        <taxon>Cyberlindnera</taxon>
    </lineage>
</organism>
<evidence type="ECO:0000313" key="2">
    <source>
        <dbReference type="EMBL" id="CDR37362.1"/>
    </source>
</evidence>
<gene>
    <name evidence="2" type="ORF">CYFA0S_01e10000g</name>
</gene>
<dbReference type="GO" id="GO:0005737">
    <property type="term" value="C:cytoplasm"/>
    <property type="evidence" value="ECO:0007669"/>
    <property type="project" value="TreeGrafter"/>
</dbReference>
<evidence type="ECO:0000259" key="1">
    <source>
        <dbReference type="PROSITE" id="PS50206"/>
    </source>
</evidence>
<dbReference type="InterPro" id="IPR001763">
    <property type="entry name" value="Rhodanese-like_dom"/>
</dbReference>
<dbReference type="PhylomeDB" id="A0A061AJP2"/>
<dbReference type="SMART" id="SM00450">
    <property type="entry name" value="RHOD"/>
    <property type="match status" value="1"/>
</dbReference>
<dbReference type="PANTHER" id="PTHR10828">
    <property type="entry name" value="M-PHASE INDUCER PHOSPHATASE DUAL SPECIFICITY PHOSPHATASE CDC25"/>
    <property type="match status" value="1"/>
</dbReference>
<dbReference type="SUPFAM" id="SSF52821">
    <property type="entry name" value="Rhodanese/Cell cycle control phosphatase"/>
    <property type="match status" value="1"/>
</dbReference>
<dbReference type="PANTHER" id="PTHR10828:SF38">
    <property type="entry name" value="ARSENICAL-RESISTANCE PROTEIN 2-RELATED"/>
    <property type="match status" value="1"/>
</dbReference>
<dbReference type="AlphaFoldDB" id="A0A061AJP2"/>
<dbReference type="GO" id="GO:0004725">
    <property type="term" value="F:protein tyrosine phosphatase activity"/>
    <property type="evidence" value="ECO:0007669"/>
    <property type="project" value="TreeGrafter"/>
</dbReference>
<dbReference type="Gene3D" id="3.40.250.10">
    <property type="entry name" value="Rhodanese-like domain"/>
    <property type="match status" value="1"/>
</dbReference>
<dbReference type="VEuPathDB" id="FungiDB:BON22_3539"/>
<accession>A0A061AJP2</accession>
<dbReference type="PROSITE" id="PS50206">
    <property type="entry name" value="RHODANESE_3"/>
    <property type="match status" value="1"/>
</dbReference>
<proteinExistence type="predicted"/>
<dbReference type="Pfam" id="PF00581">
    <property type="entry name" value="Rhodanese"/>
    <property type="match status" value="1"/>
</dbReference>
<dbReference type="EMBL" id="LK052886">
    <property type="protein sequence ID" value="CDR37362.1"/>
    <property type="molecule type" value="Genomic_DNA"/>
</dbReference>
<name>A0A061AJP2_CYBFA</name>
<sequence length="136" mass="15895">MDQVYTATIKTLAPETLRNWLKEGNQRLAVVDVRDSDYRYGRVRGAVNYPSKSLSNEAFDKLLREYPLEDNYKYVFHCMRSQMRGPAATKKFVRYLLLNTPLKDDPSRLPKVYLLEGGLKKWNRLYGNNPSLMETI</sequence>